<name>A0A7X0IEQ2_9ACTN</name>
<sequence>MSPPEYVVVGMDDTPHAIAALRRAGEEARERRARLDVVRVGKEDEVVTEAARRALDELVASVLGPADPVAARCLIASGRPGDVLTRHAAEAELLVIGAGYGGRPLDGSTVTSVLSGAPCPVLVCTAPDLPGRMSYTIRFLTPAPAPA</sequence>
<proteinExistence type="predicted"/>
<dbReference type="Gene3D" id="3.40.50.12370">
    <property type="match status" value="1"/>
</dbReference>
<dbReference type="InterPro" id="IPR006016">
    <property type="entry name" value="UspA"/>
</dbReference>
<evidence type="ECO:0000313" key="2">
    <source>
        <dbReference type="EMBL" id="MBB6473214.1"/>
    </source>
</evidence>
<feature type="domain" description="UspA" evidence="1">
    <location>
        <begin position="7"/>
        <end position="124"/>
    </location>
</feature>
<dbReference type="SUPFAM" id="SSF52402">
    <property type="entry name" value="Adenine nucleotide alpha hydrolases-like"/>
    <property type="match status" value="1"/>
</dbReference>
<evidence type="ECO:0000259" key="1">
    <source>
        <dbReference type="Pfam" id="PF00582"/>
    </source>
</evidence>
<gene>
    <name evidence="2" type="ORF">BJ992_002645</name>
</gene>
<comment type="caution">
    <text evidence="2">The sequence shown here is derived from an EMBL/GenBank/DDBJ whole genome shotgun (WGS) entry which is preliminary data.</text>
</comment>
<dbReference type="Proteomes" id="UP000555564">
    <property type="component" value="Unassembled WGS sequence"/>
</dbReference>
<dbReference type="AlphaFoldDB" id="A0A7X0IEQ2"/>
<evidence type="ECO:0000313" key="3">
    <source>
        <dbReference type="Proteomes" id="UP000555564"/>
    </source>
</evidence>
<dbReference type="CDD" id="cd00293">
    <property type="entry name" value="USP-like"/>
    <property type="match status" value="1"/>
</dbReference>
<accession>A0A7X0IEQ2</accession>
<protein>
    <submittedName>
        <fullName evidence="2">Nucleotide-binding universal stress UspA family protein</fullName>
    </submittedName>
</protein>
<dbReference type="EMBL" id="JACHIU010000001">
    <property type="protein sequence ID" value="MBB6473214.1"/>
    <property type="molecule type" value="Genomic_DNA"/>
</dbReference>
<keyword evidence="3" id="KW-1185">Reference proteome</keyword>
<dbReference type="Pfam" id="PF00582">
    <property type="entry name" value="Usp"/>
    <property type="match status" value="1"/>
</dbReference>
<reference evidence="2 3" key="1">
    <citation type="submission" date="2020-08" db="EMBL/GenBank/DDBJ databases">
        <title>Sequencing the genomes of 1000 actinobacteria strains.</title>
        <authorList>
            <person name="Klenk H.-P."/>
        </authorList>
    </citation>
    <scope>NUCLEOTIDE SEQUENCE [LARGE SCALE GENOMIC DNA]</scope>
    <source>
        <strain evidence="2 3">DSM 44936</strain>
    </source>
</reference>
<organism evidence="2 3">
    <name type="scientific">Sphaerisporangium rubeum</name>
    <dbReference type="NCBI Taxonomy" id="321317"/>
    <lineage>
        <taxon>Bacteria</taxon>
        <taxon>Bacillati</taxon>
        <taxon>Actinomycetota</taxon>
        <taxon>Actinomycetes</taxon>
        <taxon>Streptosporangiales</taxon>
        <taxon>Streptosporangiaceae</taxon>
        <taxon>Sphaerisporangium</taxon>
    </lineage>
</organism>
<dbReference type="RefSeq" id="WP_184980811.1">
    <property type="nucleotide sequence ID" value="NZ_BAAALO010000005.1"/>
</dbReference>